<reference evidence="2 3" key="1">
    <citation type="submission" date="2019-03" db="EMBL/GenBank/DDBJ databases">
        <title>Genomic Encyclopedia of Type Strains, Phase IV (KMG-IV): sequencing the most valuable type-strain genomes for metagenomic binning, comparative biology and taxonomic classification.</title>
        <authorList>
            <person name="Goeker M."/>
        </authorList>
    </citation>
    <scope>NUCLEOTIDE SEQUENCE [LARGE SCALE GENOMIC DNA]</scope>
    <source>
        <strain evidence="2 3">DSM 24176</strain>
    </source>
</reference>
<dbReference type="CDD" id="cd04882">
    <property type="entry name" value="ACT_Bt0572_2"/>
    <property type="match status" value="1"/>
</dbReference>
<dbReference type="InterPro" id="IPR045865">
    <property type="entry name" value="ACT-like_dom_sf"/>
</dbReference>
<feature type="domain" description="ACT" evidence="1">
    <location>
        <begin position="71"/>
        <end position="141"/>
    </location>
</feature>
<comment type="caution">
    <text evidence="2">The sequence shown here is derived from an EMBL/GenBank/DDBJ whole genome shotgun (WGS) entry which is preliminary data.</text>
</comment>
<name>A0A4R1MZ64_9FIRM</name>
<dbReference type="PANTHER" id="PTHR40099:SF1">
    <property type="entry name" value="ACETOLACTATE SYNTHASE, SMALL SUBUNIT"/>
    <property type="match status" value="1"/>
</dbReference>
<dbReference type="OrthoDB" id="9790662at2"/>
<sequence length="141" mass="15548">MIIKQLSIFLENKSGRLTEVTAVLGKNNINITALSVADTSEYGILRLIVSSPEKAVELLKEAGFSVSLTNVICIVVPHKPGALYKALEIFSKENISIEYMYAFEMNGKASVIMKVTDIDSSISILKKHKLELLKANDVYTI</sequence>
<dbReference type="RefSeq" id="WP_132279299.1">
    <property type="nucleotide sequence ID" value="NZ_SMGQ01000011.1"/>
</dbReference>
<organism evidence="2 3">
    <name type="scientific">Natranaerovirga hydrolytica</name>
    <dbReference type="NCBI Taxonomy" id="680378"/>
    <lineage>
        <taxon>Bacteria</taxon>
        <taxon>Bacillati</taxon>
        <taxon>Bacillota</taxon>
        <taxon>Clostridia</taxon>
        <taxon>Lachnospirales</taxon>
        <taxon>Natranaerovirgaceae</taxon>
        <taxon>Natranaerovirga</taxon>
    </lineage>
</organism>
<dbReference type="AlphaFoldDB" id="A0A4R1MZ64"/>
<keyword evidence="3" id="KW-1185">Reference proteome</keyword>
<dbReference type="EMBL" id="SMGQ01000011">
    <property type="protein sequence ID" value="TCK97842.1"/>
    <property type="molecule type" value="Genomic_DNA"/>
</dbReference>
<dbReference type="InterPro" id="IPR045739">
    <property type="entry name" value="ACT_dom_pair"/>
</dbReference>
<protein>
    <recommendedName>
        <fullName evidence="1">ACT domain-containing protein</fullName>
    </recommendedName>
</protein>
<dbReference type="Gene3D" id="3.30.2130.10">
    <property type="entry name" value="VC0802-like"/>
    <property type="match status" value="1"/>
</dbReference>
<dbReference type="SUPFAM" id="SSF55021">
    <property type="entry name" value="ACT-like"/>
    <property type="match status" value="2"/>
</dbReference>
<accession>A0A4R1MZ64</accession>
<dbReference type="InterPro" id="IPR002912">
    <property type="entry name" value="ACT_dom"/>
</dbReference>
<evidence type="ECO:0000259" key="1">
    <source>
        <dbReference type="PROSITE" id="PS51671"/>
    </source>
</evidence>
<dbReference type="Proteomes" id="UP000294545">
    <property type="component" value="Unassembled WGS sequence"/>
</dbReference>
<dbReference type="Pfam" id="PF19571">
    <property type="entry name" value="ACT_8"/>
    <property type="match status" value="1"/>
</dbReference>
<dbReference type="PANTHER" id="PTHR40099">
    <property type="entry name" value="ACETOLACTATE SYNTHASE, SMALL SUBUNIT"/>
    <property type="match status" value="1"/>
</dbReference>
<dbReference type="CDD" id="cd04908">
    <property type="entry name" value="ACT_Bt0572_1"/>
    <property type="match status" value="1"/>
</dbReference>
<evidence type="ECO:0000313" key="3">
    <source>
        <dbReference type="Proteomes" id="UP000294545"/>
    </source>
</evidence>
<evidence type="ECO:0000313" key="2">
    <source>
        <dbReference type="EMBL" id="TCK97842.1"/>
    </source>
</evidence>
<proteinExistence type="predicted"/>
<dbReference type="PROSITE" id="PS51671">
    <property type="entry name" value="ACT"/>
    <property type="match status" value="1"/>
</dbReference>
<gene>
    <name evidence="2" type="ORF">EDC19_0244</name>
</gene>